<dbReference type="EMBL" id="JACHBW010000004">
    <property type="protein sequence ID" value="MBB6102056.1"/>
    <property type="molecule type" value="Genomic_DNA"/>
</dbReference>
<accession>A0A7W9WS93</accession>
<proteinExistence type="predicted"/>
<feature type="region of interest" description="Disordered" evidence="1">
    <location>
        <begin position="1"/>
        <end position="30"/>
    </location>
</feature>
<dbReference type="SUPFAM" id="SSF53474">
    <property type="entry name" value="alpha/beta-Hydrolases"/>
    <property type="match status" value="1"/>
</dbReference>
<sequence length="686" mass="71668">MQGSATPVPGTDVLTPSGNTTPAPVEPASDVPANSAVARFMSVAPATGQSPKYAISPAIEYQLGMVVTSSASDKERALNPDGTPQVDQNGKPVYVNATPDVTPIHGWLRYPVASASPDVPAGRYPVILFLHGNHTPAVPNYQGYDYLAQDLAQQGYVVLSLDANAINAAAQGDRSSQSRAQLLLGTLDRLRQIDANGGPGVLSALRGKLDFERVGIMGHSRGGQGVSYAIKYNLTRVGVTQQQFIAGIAANPAKYSAWPDLVAAAGNGANGNASGFDAALAEYNMFYAAGGSAAPYNIRAGILLAPTDYDQNVGVSNVPVAMVAATCDGNVISMDGAHAYDLNRFGTQYDTAPRFQVVVNGANHNYFNTIWTQDDVVAGGGQQLNSDFQTYCSPTRADTPRLSADDQRRVATFVVNSFMRYFVGGEAQFAGYWSTSARLPATACPGGAETCDERVLLSVQKDATRSRVLQRFEYANALAGNALGGALVLSGFDQISACTIPYSPTPWSSPSCIPASPDAFIIAGHLSASGRFGGGGYVSIADAARLVWSAPNAKISEYLQGASAAGYDSLTFRIAVVRPMGQEVAVTLTDTKGASATVNASDFSDAVYLAPKPKGAGRPLIDDPQDVSFSGVGAPMQLLNMVAIPLAAFTGVDTTSLARVDLALPKASGMLAFTDLEFQNLGRGSQ</sequence>
<dbReference type="Proteomes" id="UP000571554">
    <property type="component" value="Unassembled WGS sequence"/>
</dbReference>
<evidence type="ECO:0000313" key="3">
    <source>
        <dbReference type="Proteomes" id="UP000571554"/>
    </source>
</evidence>
<gene>
    <name evidence="2" type="ORF">F4827_001904</name>
</gene>
<dbReference type="RefSeq" id="WP_183723698.1">
    <property type="nucleotide sequence ID" value="NZ_JACHBW010000004.1"/>
</dbReference>
<comment type="caution">
    <text evidence="2">The sequence shown here is derived from an EMBL/GenBank/DDBJ whole genome shotgun (WGS) entry which is preliminary data.</text>
</comment>
<feature type="region of interest" description="Disordered" evidence="1">
    <location>
        <begin position="72"/>
        <end position="92"/>
    </location>
</feature>
<evidence type="ECO:0000313" key="2">
    <source>
        <dbReference type="EMBL" id="MBB6102056.1"/>
    </source>
</evidence>
<dbReference type="PANTHER" id="PTHR33428">
    <property type="entry name" value="CHLOROPHYLLASE-2, CHLOROPLASTIC"/>
    <property type="match status" value="1"/>
</dbReference>
<dbReference type="AlphaFoldDB" id="A0A7W9WS93"/>
<dbReference type="PANTHER" id="PTHR33428:SF14">
    <property type="entry name" value="CARBOXYLESTERASE TYPE B DOMAIN-CONTAINING PROTEIN"/>
    <property type="match status" value="1"/>
</dbReference>
<evidence type="ECO:0000256" key="1">
    <source>
        <dbReference type="SAM" id="MobiDB-lite"/>
    </source>
</evidence>
<name>A0A7W9WS93_9BURK</name>
<dbReference type="Gene3D" id="3.40.50.1820">
    <property type="entry name" value="alpha/beta hydrolase"/>
    <property type="match status" value="1"/>
</dbReference>
<keyword evidence="3" id="KW-1185">Reference proteome</keyword>
<dbReference type="InterPro" id="IPR029058">
    <property type="entry name" value="AB_hydrolase_fold"/>
</dbReference>
<dbReference type="GO" id="GO:0016787">
    <property type="term" value="F:hydrolase activity"/>
    <property type="evidence" value="ECO:0007669"/>
    <property type="project" value="UniProtKB-KW"/>
</dbReference>
<protein>
    <submittedName>
        <fullName evidence="2">Dienelactone hydrolase</fullName>
    </submittedName>
</protein>
<keyword evidence="2" id="KW-0378">Hydrolase</keyword>
<reference evidence="2 3" key="1">
    <citation type="submission" date="2020-08" db="EMBL/GenBank/DDBJ databases">
        <title>Above-ground endophytic microbial communities from plants in different locations in the United States.</title>
        <authorList>
            <person name="Frank C."/>
        </authorList>
    </citation>
    <scope>NUCLEOTIDE SEQUENCE [LARGE SCALE GENOMIC DNA]</scope>
    <source>
        <strain evidence="2 3">WP4_2_2</strain>
    </source>
</reference>
<organism evidence="2 3">
    <name type="scientific">Paraburkholderia bannensis</name>
    <dbReference type="NCBI Taxonomy" id="765414"/>
    <lineage>
        <taxon>Bacteria</taxon>
        <taxon>Pseudomonadati</taxon>
        <taxon>Pseudomonadota</taxon>
        <taxon>Betaproteobacteria</taxon>
        <taxon>Burkholderiales</taxon>
        <taxon>Burkholderiaceae</taxon>
        <taxon>Paraburkholderia</taxon>
    </lineage>
</organism>